<evidence type="ECO:0000256" key="4">
    <source>
        <dbReference type="SAM" id="MobiDB-lite"/>
    </source>
</evidence>
<keyword evidence="3 6" id="KW-0808">Transferase</keyword>
<evidence type="ECO:0000256" key="2">
    <source>
        <dbReference type="ARBA" id="ARBA00022676"/>
    </source>
</evidence>
<dbReference type="InterPro" id="IPR001173">
    <property type="entry name" value="Glyco_trans_2-like"/>
</dbReference>
<dbReference type="PANTHER" id="PTHR43179">
    <property type="entry name" value="RHAMNOSYLTRANSFERASE WBBL"/>
    <property type="match status" value="1"/>
</dbReference>
<organism evidence="6 7">
    <name type="scientific">Pararoseomonas baculiformis</name>
    <dbReference type="NCBI Taxonomy" id="2820812"/>
    <lineage>
        <taxon>Bacteria</taxon>
        <taxon>Pseudomonadati</taxon>
        <taxon>Pseudomonadota</taxon>
        <taxon>Alphaproteobacteria</taxon>
        <taxon>Acetobacterales</taxon>
        <taxon>Acetobacteraceae</taxon>
        <taxon>Pararoseomonas</taxon>
    </lineage>
</organism>
<dbReference type="EC" id="2.4.-.-" evidence="6"/>
<dbReference type="CDD" id="cd00761">
    <property type="entry name" value="Glyco_tranf_GTA_type"/>
    <property type="match status" value="1"/>
</dbReference>
<dbReference type="Pfam" id="PF00535">
    <property type="entry name" value="Glycos_transf_2"/>
    <property type="match status" value="1"/>
</dbReference>
<evidence type="ECO:0000313" key="7">
    <source>
        <dbReference type="Proteomes" id="UP000681594"/>
    </source>
</evidence>
<comment type="similarity">
    <text evidence="1">Belongs to the glycosyltransferase 2 family.</text>
</comment>
<keyword evidence="7" id="KW-1185">Reference proteome</keyword>
<feature type="region of interest" description="Disordered" evidence="4">
    <location>
        <begin position="1"/>
        <end position="20"/>
    </location>
</feature>
<name>A0ABS4AJM6_9PROT</name>
<dbReference type="GO" id="GO:0016757">
    <property type="term" value="F:glycosyltransferase activity"/>
    <property type="evidence" value="ECO:0007669"/>
    <property type="project" value="UniProtKB-KW"/>
</dbReference>
<evidence type="ECO:0000313" key="6">
    <source>
        <dbReference type="EMBL" id="MBP0447231.1"/>
    </source>
</evidence>
<dbReference type="SUPFAM" id="SSF53448">
    <property type="entry name" value="Nucleotide-diphospho-sugar transferases"/>
    <property type="match status" value="1"/>
</dbReference>
<sequence length="320" mass="35844">MGEQPALLSSSRHGTGPAPHLSILVPTYDRDVRPLCAELLADIGALPDPSRVELLVLIDGNPALQQQEEIVARAEALGIAAGLAVAASNLGRSKARNALAQLARGRFLQFLDADGLPDAPGFVARALEAAQDPGVVVCGGRTGRRMDPAPPDARLFELQSQRREWIPAEERNRDPNGTFLSANFTVARDLFLAHPFDERFEGWGWEDTEWALRIGRAARMRHVDNTVSHMEHHADAAWLRKLIGSAENYARLYRLYPEEVMRHRLFPLIRMMRPVAGWQGGRHMLRRLVLQNRLPASRRLLLLKILQAMEYAHILRPRLS</sequence>
<gene>
    <name evidence="6" type="ORF">J8J14_20880</name>
</gene>
<reference evidence="6 7" key="1">
    <citation type="submission" date="2021-03" db="EMBL/GenBank/DDBJ databases">
        <authorList>
            <person name="So Y."/>
        </authorList>
    </citation>
    <scope>NUCLEOTIDE SEQUENCE [LARGE SCALE GENOMIC DNA]</scope>
    <source>
        <strain evidence="6 7">SSH11</strain>
    </source>
</reference>
<evidence type="ECO:0000259" key="5">
    <source>
        <dbReference type="Pfam" id="PF00535"/>
    </source>
</evidence>
<feature type="domain" description="Glycosyltransferase 2-like" evidence="5">
    <location>
        <begin position="22"/>
        <end position="183"/>
    </location>
</feature>
<evidence type="ECO:0000256" key="1">
    <source>
        <dbReference type="ARBA" id="ARBA00006739"/>
    </source>
</evidence>
<protein>
    <submittedName>
        <fullName evidence="6">Glycosyltransferase</fullName>
        <ecNumber evidence="6">2.4.-.-</ecNumber>
    </submittedName>
</protein>
<accession>A0ABS4AJM6</accession>
<dbReference type="Proteomes" id="UP000681594">
    <property type="component" value="Unassembled WGS sequence"/>
</dbReference>
<dbReference type="RefSeq" id="WP_209381499.1">
    <property type="nucleotide sequence ID" value="NZ_JAGIZB010000028.1"/>
</dbReference>
<comment type="caution">
    <text evidence="6">The sequence shown here is derived from an EMBL/GenBank/DDBJ whole genome shotgun (WGS) entry which is preliminary data.</text>
</comment>
<dbReference type="Gene3D" id="3.90.550.10">
    <property type="entry name" value="Spore Coat Polysaccharide Biosynthesis Protein SpsA, Chain A"/>
    <property type="match status" value="1"/>
</dbReference>
<dbReference type="InterPro" id="IPR029044">
    <property type="entry name" value="Nucleotide-diphossugar_trans"/>
</dbReference>
<proteinExistence type="inferred from homology"/>
<keyword evidence="2 6" id="KW-0328">Glycosyltransferase</keyword>
<evidence type="ECO:0000256" key="3">
    <source>
        <dbReference type="ARBA" id="ARBA00022679"/>
    </source>
</evidence>
<dbReference type="EMBL" id="JAGIZB010000028">
    <property type="protein sequence ID" value="MBP0447231.1"/>
    <property type="molecule type" value="Genomic_DNA"/>
</dbReference>
<dbReference type="PANTHER" id="PTHR43179:SF12">
    <property type="entry name" value="GALACTOFURANOSYLTRANSFERASE GLFT2"/>
    <property type="match status" value="1"/>
</dbReference>